<name>A0A0M3HG28_ASCLU</name>
<dbReference type="InterPro" id="IPR039870">
    <property type="entry name" value="Coa4-like"/>
</dbReference>
<evidence type="ECO:0000313" key="2">
    <source>
        <dbReference type="WBParaSite" id="ALUE_0000047301-mRNA-1"/>
    </source>
</evidence>
<protein>
    <submittedName>
        <fullName evidence="2">CHCH domain-containing protein</fullName>
    </submittedName>
</protein>
<dbReference type="WBParaSite" id="ALUE_0000047301-mRNA-1">
    <property type="protein sequence ID" value="ALUE_0000047301-mRNA-1"/>
    <property type="gene ID" value="ALUE_0000047301"/>
</dbReference>
<evidence type="ECO:0000313" key="1">
    <source>
        <dbReference type="Proteomes" id="UP000036681"/>
    </source>
</evidence>
<dbReference type="GO" id="GO:0033617">
    <property type="term" value="P:mitochondrial respiratory chain complex IV assembly"/>
    <property type="evidence" value="ECO:0007669"/>
    <property type="project" value="InterPro"/>
</dbReference>
<keyword evidence="1" id="KW-1185">Reference proteome</keyword>
<sequence>MPKVGHSEWARDTDEEDRVELAIRKSGCWDEHIACVECMSEKSDWRKCQTPLNAFKECMQKYTQKKKEEEDLLRMLGASTNDKK</sequence>
<proteinExistence type="predicted"/>
<reference evidence="2" key="1">
    <citation type="submission" date="2017-02" db="UniProtKB">
        <authorList>
            <consortium name="WormBaseParasite"/>
        </authorList>
    </citation>
    <scope>IDENTIFICATION</scope>
</reference>
<dbReference type="PANTHER" id="PTHR13639:SF2">
    <property type="entry name" value="CYTOCHROME C OXIDASE ASSEMBLY FACTOR 4 HOMOLOG, MITOCHONDRIAL"/>
    <property type="match status" value="1"/>
</dbReference>
<dbReference type="SUPFAM" id="SSF47072">
    <property type="entry name" value="Cysteine alpha-hairpin motif"/>
    <property type="match status" value="1"/>
</dbReference>
<dbReference type="Proteomes" id="UP000036681">
    <property type="component" value="Unplaced"/>
</dbReference>
<dbReference type="AlphaFoldDB" id="A0A0M3HG28"/>
<dbReference type="GO" id="GO:0005758">
    <property type="term" value="C:mitochondrial intermembrane space"/>
    <property type="evidence" value="ECO:0007669"/>
    <property type="project" value="InterPro"/>
</dbReference>
<organism evidence="1 2">
    <name type="scientific">Ascaris lumbricoides</name>
    <name type="common">Giant roundworm</name>
    <dbReference type="NCBI Taxonomy" id="6252"/>
    <lineage>
        <taxon>Eukaryota</taxon>
        <taxon>Metazoa</taxon>
        <taxon>Ecdysozoa</taxon>
        <taxon>Nematoda</taxon>
        <taxon>Chromadorea</taxon>
        <taxon>Rhabditida</taxon>
        <taxon>Spirurina</taxon>
        <taxon>Ascaridomorpha</taxon>
        <taxon>Ascaridoidea</taxon>
        <taxon>Ascarididae</taxon>
        <taxon>Ascaris</taxon>
    </lineage>
</organism>
<dbReference type="PANTHER" id="PTHR13639">
    <property type="entry name" value="CYTOCHROME C OXIDASE ASSEMBLY FACTOR 4 HOMOLOG, MITOCHONDRIAL"/>
    <property type="match status" value="1"/>
</dbReference>
<accession>A0A0M3HG28</accession>
<dbReference type="InterPro" id="IPR009069">
    <property type="entry name" value="Cys_alpha_HP_mot_SF"/>
</dbReference>